<keyword evidence="4 12" id="KW-0812">Transmembrane</keyword>
<proteinExistence type="predicted"/>
<dbReference type="CDD" id="cd18317">
    <property type="entry name" value="BTB_POZ_Kv"/>
    <property type="match status" value="1"/>
</dbReference>
<dbReference type="Gene3D" id="1.10.287.70">
    <property type="match status" value="1"/>
</dbReference>
<evidence type="ECO:0000256" key="4">
    <source>
        <dbReference type="ARBA" id="ARBA00022692"/>
    </source>
</evidence>
<feature type="transmembrane region" description="Helical" evidence="12">
    <location>
        <begin position="390"/>
        <end position="411"/>
    </location>
</feature>
<reference evidence="15" key="1">
    <citation type="submission" date="2022-11" db="EMBL/GenBank/DDBJ databases">
        <title>Centuries of genome instability and evolution in soft-shell clam transmissible cancer (bioRxiv).</title>
        <authorList>
            <person name="Hart S.F.M."/>
            <person name="Yonemitsu M.A."/>
            <person name="Giersch R.M."/>
            <person name="Beal B.F."/>
            <person name="Arriagada G."/>
            <person name="Davis B.W."/>
            <person name="Ostrander E.A."/>
            <person name="Goff S.P."/>
            <person name="Metzger M.J."/>
        </authorList>
    </citation>
    <scope>NUCLEOTIDE SEQUENCE</scope>
    <source>
        <strain evidence="15">MELC-2E11</strain>
        <tissue evidence="15">Siphon/mantle</tissue>
    </source>
</reference>
<feature type="transmembrane region" description="Helical" evidence="12">
    <location>
        <begin position="332"/>
        <end position="353"/>
    </location>
</feature>
<keyword evidence="7" id="KW-0630">Potassium</keyword>
<dbReference type="InterPro" id="IPR011333">
    <property type="entry name" value="SKP1/BTB/POZ_sf"/>
</dbReference>
<evidence type="ECO:0000256" key="10">
    <source>
        <dbReference type="ARBA" id="ARBA00023136"/>
    </source>
</evidence>
<dbReference type="PRINTS" id="PR01498">
    <property type="entry name" value="SHAWCHANNEL"/>
</dbReference>
<feature type="transmembrane region" description="Helical" evidence="12">
    <location>
        <begin position="265"/>
        <end position="283"/>
    </location>
</feature>
<feature type="transmembrane region" description="Helical" evidence="12">
    <location>
        <begin position="232"/>
        <end position="259"/>
    </location>
</feature>
<dbReference type="PRINTS" id="PR00169">
    <property type="entry name" value="KCHANNEL"/>
</dbReference>
<evidence type="ECO:0000259" key="13">
    <source>
        <dbReference type="Pfam" id="PF00520"/>
    </source>
</evidence>
<keyword evidence="6" id="KW-0851">Voltage-gated channel</keyword>
<dbReference type="Pfam" id="PF02214">
    <property type="entry name" value="BTB_2"/>
    <property type="match status" value="1"/>
</dbReference>
<evidence type="ECO:0000256" key="7">
    <source>
        <dbReference type="ARBA" id="ARBA00022958"/>
    </source>
</evidence>
<organism evidence="15 16">
    <name type="scientific">Mya arenaria</name>
    <name type="common">Soft-shell clam</name>
    <dbReference type="NCBI Taxonomy" id="6604"/>
    <lineage>
        <taxon>Eukaryota</taxon>
        <taxon>Metazoa</taxon>
        <taxon>Spiralia</taxon>
        <taxon>Lophotrochozoa</taxon>
        <taxon>Mollusca</taxon>
        <taxon>Bivalvia</taxon>
        <taxon>Autobranchia</taxon>
        <taxon>Heteroconchia</taxon>
        <taxon>Euheterodonta</taxon>
        <taxon>Imparidentia</taxon>
        <taxon>Neoheterodontei</taxon>
        <taxon>Myida</taxon>
        <taxon>Myoidea</taxon>
        <taxon>Myidae</taxon>
        <taxon>Mya</taxon>
    </lineage>
</organism>
<keyword evidence="11" id="KW-0407">Ion channel</keyword>
<name>A0ABY7F0G1_MYAAR</name>
<protein>
    <submittedName>
        <fullName evidence="15">KCNF1-like protein</fullName>
    </submittedName>
</protein>
<dbReference type="EMBL" id="CP111020">
    <property type="protein sequence ID" value="WAR15077.1"/>
    <property type="molecule type" value="Genomic_DNA"/>
</dbReference>
<evidence type="ECO:0000256" key="2">
    <source>
        <dbReference type="ARBA" id="ARBA00022448"/>
    </source>
</evidence>
<keyword evidence="2" id="KW-0813">Transport</keyword>
<dbReference type="Gene3D" id="1.20.120.350">
    <property type="entry name" value="Voltage-gated potassium channels. Chain C"/>
    <property type="match status" value="1"/>
</dbReference>
<sequence length="443" mass="50788">MERVTANVSGVRFEFSGNILENYPDHNLMILYAKICESDIDIELTIDRPADCFAAILAFYQTGELHIPTAVCPSAFRRELEFWNVSASYMPKCCAYRYCSAITNILSQSFLYSYVPVGYDRFVYMALIFLMILLSVFTQALSTMPEFQRALTKCEYLKYLEKIEHTDVVKAREKLGDPDCDGSSLFDQGKSNPLNQGDHEWTQTYWDSKENVNKSINVKLPVIKTRLHVFEILELITVVFFTMEFILRLICCPSLRIFIRSLPNIIDFLALAGFYVYLLVIHIDMQHRHTYGLVKFLNYFQIFRTLRMIRLVSNLRASRVLLFSIRQNIKDMMLLGLLLTVAVSVTGHLIYFMEDPKKIGSIPNAWYWAVITLTTVGYGDISPVTCLGKILASLMSISGVLLLAVTVPTFVNNFLTLYQYACLDDYIGSKQSAEQEHEQNKSN</sequence>
<keyword evidence="16" id="KW-1185">Reference proteome</keyword>
<evidence type="ECO:0000256" key="5">
    <source>
        <dbReference type="ARBA" id="ARBA00022826"/>
    </source>
</evidence>
<feature type="domain" description="Ion transport" evidence="13">
    <location>
        <begin position="225"/>
        <end position="419"/>
    </location>
</feature>
<comment type="subcellular location">
    <subcellularLocation>
        <location evidence="1">Membrane</location>
        <topology evidence="1">Multi-pass membrane protein</topology>
    </subcellularLocation>
</comment>
<evidence type="ECO:0000256" key="8">
    <source>
        <dbReference type="ARBA" id="ARBA00022989"/>
    </source>
</evidence>
<dbReference type="SUPFAM" id="SSF81324">
    <property type="entry name" value="Voltage-gated potassium channels"/>
    <property type="match status" value="1"/>
</dbReference>
<evidence type="ECO:0000259" key="14">
    <source>
        <dbReference type="Pfam" id="PF02214"/>
    </source>
</evidence>
<evidence type="ECO:0000256" key="3">
    <source>
        <dbReference type="ARBA" id="ARBA00022538"/>
    </source>
</evidence>
<evidence type="ECO:0000313" key="16">
    <source>
        <dbReference type="Proteomes" id="UP001164746"/>
    </source>
</evidence>
<dbReference type="PANTHER" id="PTHR11537:SF254">
    <property type="entry name" value="POTASSIUM VOLTAGE-GATED CHANNEL PROTEIN SHAB"/>
    <property type="match status" value="1"/>
</dbReference>
<evidence type="ECO:0000256" key="1">
    <source>
        <dbReference type="ARBA" id="ARBA00004141"/>
    </source>
</evidence>
<dbReference type="Pfam" id="PF00520">
    <property type="entry name" value="Ion_trans"/>
    <property type="match status" value="1"/>
</dbReference>
<keyword evidence="3" id="KW-0633">Potassium transport</keyword>
<feature type="domain" description="Potassium channel tetramerisation-type BTB" evidence="14">
    <location>
        <begin position="4"/>
        <end position="93"/>
    </location>
</feature>
<gene>
    <name evidence="15" type="ORF">MAR_005182</name>
</gene>
<dbReference type="PANTHER" id="PTHR11537">
    <property type="entry name" value="VOLTAGE-GATED POTASSIUM CHANNEL"/>
    <property type="match status" value="1"/>
</dbReference>
<feature type="transmembrane region" description="Helical" evidence="12">
    <location>
        <begin position="365"/>
        <end position="381"/>
    </location>
</feature>
<keyword evidence="8 12" id="KW-1133">Transmembrane helix</keyword>
<evidence type="ECO:0000256" key="6">
    <source>
        <dbReference type="ARBA" id="ARBA00022882"/>
    </source>
</evidence>
<feature type="transmembrane region" description="Helical" evidence="12">
    <location>
        <begin position="121"/>
        <end position="141"/>
    </location>
</feature>
<dbReference type="InterPro" id="IPR028325">
    <property type="entry name" value="VG_K_chnl"/>
</dbReference>
<keyword evidence="10 12" id="KW-0472">Membrane</keyword>
<feature type="non-terminal residue" evidence="15">
    <location>
        <position position="443"/>
    </location>
</feature>
<evidence type="ECO:0000256" key="12">
    <source>
        <dbReference type="SAM" id="Phobius"/>
    </source>
</evidence>
<dbReference type="InterPro" id="IPR003131">
    <property type="entry name" value="T1-type_BTB"/>
</dbReference>
<keyword evidence="5" id="KW-0631">Potassium channel</keyword>
<dbReference type="Gene3D" id="3.30.710.10">
    <property type="entry name" value="Potassium Channel Kv1.1, Chain A"/>
    <property type="match status" value="1"/>
</dbReference>
<dbReference type="InterPro" id="IPR003974">
    <property type="entry name" value="K_chnl_volt-dep_Kv3"/>
</dbReference>
<dbReference type="SUPFAM" id="SSF54695">
    <property type="entry name" value="POZ domain"/>
    <property type="match status" value="1"/>
</dbReference>
<evidence type="ECO:0000256" key="9">
    <source>
        <dbReference type="ARBA" id="ARBA00023065"/>
    </source>
</evidence>
<dbReference type="InterPro" id="IPR005821">
    <property type="entry name" value="Ion_trans_dom"/>
</dbReference>
<dbReference type="InterPro" id="IPR027359">
    <property type="entry name" value="Volt_channel_dom_sf"/>
</dbReference>
<keyword evidence="9" id="KW-0406">Ion transport</keyword>
<evidence type="ECO:0000313" key="15">
    <source>
        <dbReference type="EMBL" id="WAR15077.1"/>
    </source>
</evidence>
<accession>A0ABY7F0G1</accession>
<evidence type="ECO:0000256" key="11">
    <source>
        <dbReference type="ARBA" id="ARBA00023303"/>
    </source>
</evidence>
<dbReference type="Proteomes" id="UP001164746">
    <property type="component" value="Chromosome 9"/>
</dbReference>